<evidence type="ECO:0000256" key="1">
    <source>
        <dbReference type="ARBA" id="ARBA00005912"/>
    </source>
</evidence>
<protein>
    <recommendedName>
        <fullName evidence="2">Ribosome-recycling factor, mitochondrial</fullName>
    </recommendedName>
    <alternativeName>
        <fullName evidence="4">Ribosome-releasing factor, mitochondrial</fullName>
    </alternativeName>
</protein>
<sequence>MMNISFLRPQFMELTRLLKHVRYLHNLKSYKNVLLPSKSTNIYVSFYDSSFKLTCERKFSTANALFKSKDRYKEKKTVVHVDLNEIADVVKVDRMMTQFNGAIESYKEQMIQHLGVRTRAGSIEGLTVMFEDEEYNLEELVEISRKPNMLILNVSAFPQIIPSILEALRKSQMNLNPQQEGTTIYIPLPKVTKEHREQLAKTAKQYFVKCKEKISDIRNEHYRDLKKKQDYPEDLIFKAENYINALQKEYVQKAEQLLKAKQKELLGES</sequence>
<dbReference type="Pfam" id="PF01765">
    <property type="entry name" value="RRF"/>
    <property type="match status" value="1"/>
</dbReference>
<feature type="domain" description="Ribosome recycling factor" evidence="5">
    <location>
        <begin position="112"/>
        <end position="266"/>
    </location>
</feature>
<dbReference type="AlphaFoldDB" id="A0AAJ7WGQ2"/>
<dbReference type="InterPro" id="IPR002661">
    <property type="entry name" value="Ribosome_recyc_fac"/>
</dbReference>
<dbReference type="GeneID" id="108632583"/>
<evidence type="ECO:0000256" key="4">
    <source>
        <dbReference type="ARBA" id="ARBA00033107"/>
    </source>
</evidence>
<keyword evidence="3" id="KW-0648">Protein biosynthesis</keyword>
<evidence type="ECO:0000259" key="5">
    <source>
        <dbReference type="Pfam" id="PF01765"/>
    </source>
</evidence>
<dbReference type="RefSeq" id="XP_026675567.1">
    <property type="nucleotide sequence ID" value="XM_026819766.1"/>
</dbReference>
<dbReference type="InterPro" id="IPR023584">
    <property type="entry name" value="Ribosome_recyc_fac_dom"/>
</dbReference>
<keyword evidence="6" id="KW-1185">Reference proteome</keyword>
<gene>
    <name evidence="7 8" type="primary">LOC108632583</name>
</gene>
<dbReference type="GO" id="GO:0043023">
    <property type="term" value="F:ribosomal large subunit binding"/>
    <property type="evidence" value="ECO:0007669"/>
    <property type="project" value="TreeGrafter"/>
</dbReference>
<dbReference type="KEGG" id="ccal:108632583"/>
<organism evidence="6 8">
    <name type="scientific">Ceratina calcarata</name>
    <dbReference type="NCBI Taxonomy" id="156304"/>
    <lineage>
        <taxon>Eukaryota</taxon>
        <taxon>Metazoa</taxon>
        <taxon>Ecdysozoa</taxon>
        <taxon>Arthropoda</taxon>
        <taxon>Hexapoda</taxon>
        <taxon>Insecta</taxon>
        <taxon>Pterygota</taxon>
        <taxon>Neoptera</taxon>
        <taxon>Endopterygota</taxon>
        <taxon>Hymenoptera</taxon>
        <taxon>Apocrita</taxon>
        <taxon>Aculeata</taxon>
        <taxon>Apoidea</taxon>
        <taxon>Anthophila</taxon>
        <taxon>Apidae</taxon>
        <taxon>Ceratina</taxon>
        <taxon>Zadontomerus</taxon>
    </lineage>
</organism>
<dbReference type="PANTHER" id="PTHR20982">
    <property type="entry name" value="RIBOSOME RECYCLING FACTOR"/>
    <property type="match status" value="1"/>
</dbReference>
<dbReference type="GO" id="GO:0006412">
    <property type="term" value="P:translation"/>
    <property type="evidence" value="ECO:0007669"/>
    <property type="project" value="UniProtKB-KW"/>
</dbReference>
<name>A0AAJ7WGQ2_9HYME</name>
<dbReference type="Proteomes" id="UP000694925">
    <property type="component" value="Unplaced"/>
</dbReference>
<proteinExistence type="inferred from homology"/>
<dbReference type="Gene3D" id="1.10.132.20">
    <property type="entry name" value="Ribosome-recycling factor"/>
    <property type="match status" value="1"/>
</dbReference>
<comment type="similarity">
    <text evidence="1">Belongs to the RRF family.</text>
</comment>
<evidence type="ECO:0000313" key="6">
    <source>
        <dbReference type="Proteomes" id="UP000694925"/>
    </source>
</evidence>
<dbReference type="PANTHER" id="PTHR20982:SF3">
    <property type="entry name" value="MITOCHONDRIAL RIBOSOME RECYCLING FACTOR PSEUDO 1"/>
    <property type="match status" value="1"/>
</dbReference>
<dbReference type="InterPro" id="IPR036191">
    <property type="entry name" value="RRF_sf"/>
</dbReference>
<dbReference type="Gene3D" id="3.30.1360.40">
    <property type="match status" value="1"/>
</dbReference>
<evidence type="ECO:0000256" key="3">
    <source>
        <dbReference type="ARBA" id="ARBA00022917"/>
    </source>
</evidence>
<reference evidence="7 8" key="1">
    <citation type="submission" date="2025-04" db="UniProtKB">
        <authorList>
            <consortium name="RefSeq"/>
        </authorList>
    </citation>
    <scope>IDENTIFICATION</scope>
    <source>
        <tissue evidence="7 8">Whole body</tissue>
    </source>
</reference>
<dbReference type="SUPFAM" id="SSF55194">
    <property type="entry name" value="Ribosome recycling factor, RRF"/>
    <property type="match status" value="1"/>
</dbReference>
<evidence type="ECO:0000256" key="2">
    <source>
        <dbReference type="ARBA" id="ARBA00020581"/>
    </source>
</evidence>
<dbReference type="GO" id="GO:0005739">
    <property type="term" value="C:mitochondrion"/>
    <property type="evidence" value="ECO:0007669"/>
    <property type="project" value="TreeGrafter"/>
</dbReference>
<evidence type="ECO:0000313" key="8">
    <source>
        <dbReference type="RefSeq" id="XP_026675567.1"/>
    </source>
</evidence>
<evidence type="ECO:0000313" key="7">
    <source>
        <dbReference type="RefSeq" id="XP_017892735.1"/>
    </source>
</evidence>
<dbReference type="CTD" id="39067"/>
<accession>A0AAJ7WGQ2</accession>
<dbReference type="RefSeq" id="XP_017892735.1">
    <property type="nucleotide sequence ID" value="XM_018037246.2"/>
</dbReference>